<keyword evidence="4" id="KW-0805">Transcription regulation</keyword>
<evidence type="ECO:0000256" key="6">
    <source>
        <dbReference type="PROSITE-ProRule" id="PRU00221"/>
    </source>
</evidence>
<feature type="repeat" description="WD" evidence="6">
    <location>
        <begin position="52"/>
        <end position="93"/>
    </location>
</feature>
<evidence type="ECO:0000256" key="1">
    <source>
        <dbReference type="ARBA" id="ARBA00008075"/>
    </source>
</evidence>
<keyword evidence="3" id="KW-0677">Repeat</keyword>
<dbReference type="EMBL" id="HBGY01006523">
    <property type="protein sequence ID" value="CAD9563457.1"/>
    <property type="molecule type" value="Transcribed_RNA"/>
</dbReference>
<reference evidence="7" key="1">
    <citation type="submission" date="2021-01" db="EMBL/GenBank/DDBJ databases">
        <authorList>
            <person name="Corre E."/>
            <person name="Pelletier E."/>
            <person name="Niang G."/>
            <person name="Scheremetjew M."/>
            <person name="Finn R."/>
            <person name="Kale V."/>
            <person name="Holt S."/>
            <person name="Cochrane G."/>
            <person name="Meng A."/>
            <person name="Brown T."/>
            <person name="Cohen L."/>
        </authorList>
    </citation>
    <scope>NUCLEOTIDE SEQUENCE</scope>
    <source>
        <strain evidence="7">B650</strain>
    </source>
</reference>
<dbReference type="AlphaFoldDB" id="A0A7S2K1A6"/>
<accession>A0A7S2K1A6</accession>
<comment type="similarity">
    <text evidence="1">Belongs to the WD repeat ESC family.</text>
</comment>
<dbReference type="PRINTS" id="PR00320">
    <property type="entry name" value="GPROTEINBRPT"/>
</dbReference>
<dbReference type="InterPro" id="IPR051243">
    <property type="entry name" value="PcG_WD-repeat"/>
</dbReference>
<dbReference type="PANTHER" id="PTHR10253">
    <property type="entry name" value="POLYCOMB PROTEIN"/>
    <property type="match status" value="1"/>
</dbReference>
<dbReference type="SUPFAM" id="SSF50978">
    <property type="entry name" value="WD40 repeat-like"/>
    <property type="match status" value="1"/>
</dbReference>
<organism evidence="7">
    <name type="scientific">Leptocylindrus danicus</name>
    <dbReference type="NCBI Taxonomy" id="163516"/>
    <lineage>
        <taxon>Eukaryota</taxon>
        <taxon>Sar</taxon>
        <taxon>Stramenopiles</taxon>
        <taxon>Ochrophyta</taxon>
        <taxon>Bacillariophyta</taxon>
        <taxon>Coscinodiscophyceae</taxon>
        <taxon>Chaetocerotophycidae</taxon>
        <taxon>Leptocylindrales</taxon>
        <taxon>Leptocylindraceae</taxon>
        <taxon>Leptocylindrus</taxon>
    </lineage>
</organism>
<keyword evidence="5" id="KW-0804">Transcription</keyword>
<dbReference type="PROSITE" id="PS50082">
    <property type="entry name" value="WD_REPEATS_2"/>
    <property type="match status" value="2"/>
</dbReference>
<evidence type="ECO:0000256" key="3">
    <source>
        <dbReference type="ARBA" id="ARBA00022737"/>
    </source>
</evidence>
<dbReference type="Pfam" id="PF00400">
    <property type="entry name" value="WD40"/>
    <property type="match status" value="3"/>
</dbReference>
<evidence type="ECO:0000256" key="2">
    <source>
        <dbReference type="ARBA" id="ARBA00022574"/>
    </source>
</evidence>
<protein>
    <submittedName>
        <fullName evidence="7">Uncharacterized protein</fullName>
    </submittedName>
</protein>
<keyword evidence="2 6" id="KW-0853">WD repeat</keyword>
<evidence type="ECO:0000256" key="5">
    <source>
        <dbReference type="ARBA" id="ARBA00023163"/>
    </source>
</evidence>
<dbReference type="InterPro" id="IPR015943">
    <property type="entry name" value="WD40/YVTN_repeat-like_dom_sf"/>
</dbReference>
<dbReference type="PROSITE" id="PS00678">
    <property type="entry name" value="WD_REPEATS_1"/>
    <property type="match status" value="1"/>
</dbReference>
<sequence>MLLFSLVGHGDEIYDMKFCRTNDWLLLTASKDESLRLWNIQIPSCLAIFAGEKGHRDCVLSCDFNPIGNYFISSSMDTTIKIWSLETNEIKHAIKKSFELVGEDSSCLKTVTESFPCFSTNQAHNNYVDCVQYVGGHLILSKSVEHVIVLWKPVFEQTKAVAEAPSGIYPLREFRLNRCDLWFMRFHTYESIEGGGFVLAAGNNIGEIKLWDIFGRSNGLLKNNFAKLTTSQCTSAARMVKFSPCGKSLLVGCDDGMLYKWQLI</sequence>
<evidence type="ECO:0000256" key="4">
    <source>
        <dbReference type="ARBA" id="ARBA00023015"/>
    </source>
</evidence>
<gene>
    <name evidence="7" type="ORF">LDAN0321_LOCUS4007</name>
</gene>
<evidence type="ECO:0000313" key="7">
    <source>
        <dbReference type="EMBL" id="CAD9563457.1"/>
    </source>
</evidence>
<dbReference type="PROSITE" id="PS50294">
    <property type="entry name" value="WD_REPEATS_REGION"/>
    <property type="match status" value="2"/>
</dbReference>
<name>A0A7S2K1A6_9STRA</name>
<dbReference type="InterPro" id="IPR001680">
    <property type="entry name" value="WD40_rpt"/>
</dbReference>
<dbReference type="InterPro" id="IPR020472">
    <property type="entry name" value="WD40_PAC1"/>
</dbReference>
<dbReference type="Gene3D" id="2.130.10.10">
    <property type="entry name" value="YVTN repeat-like/Quinoprotein amine dehydrogenase"/>
    <property type="match status" value="1"/>
</dbReference>
<feature type="repeat" description="WD" evidence="6">
    <location>
        <begin position="6"/>
        <end position="41"/>
    </location>
</feature>
<dbReference type="InterPro" id="IPR036322">
    <property type="entry name" value="WD40_repeat_dom_sf"/>
</dbReference>
<dbReference type="InterPro" id="IPR019775">
    <property type="entry name" value="WD40_repeat_CS"/>
</dbReference>
<dbReference type="SMART" id="SM00320">
    <property type="entry name" value="WD40"/>
    <property type="match status" value="4"/>
</dbReference>
<proteinExistence type="inferred from homology"/>